<feature type="region of interest" description="Disordered" evidence="1">
    <location>
        <begin position="1"/>
        <end position="54"/>
    </location>
</feature>
<feature type="compositionally biased region" description="Acidic residues" evidence="1">
    <location>
        <begin position="29"/>
        <end position="52"/>
    </location>
</feature>
<protein>
    <submittedName>
        <fullName evidence="2">Uncharacterized protein</fullName>
    </submittedName>
</protein>
<evidence type="ECO:0000313" key="3">
    <source>
        <dbReference type="Proteomes" id="UP000193719"/>
    </source>
</evidence>
<dbReference type="AlphaFoldDB" id="A0A1Y1V4K7"/>
<comment type="caution">
    <text evidence="2">The sequence shown here is derived from an EMBL/GenBank/DDBJ whole genome shotgun (WGS) entry which is preliminary data.</text>
</comment>
<reference evidence="2 3" key="2">
    <citation type="submission" date="2016-08" db="EMBL/GenBank/DDBJ databases">
        <title>Pervasive Adenine N6-methylation of Active Genes in Fungi.</title>
        <authorList>
            <consortium name="DOE Joint Genome Institute"/>
            <person name="Mondo S.J."/>
            <person name="Dannebaum R.O."/>
            <person name="Kuo R.C."/>
            <person name="Labutti K."/>
            <person name="Haridas S."/>
            <person name="Kuo A."/>
            <person name="Salamov A."/>
            <person name="Ahrendt S.R."/>
            <person name="Lipzen A."/>
            <person name="Sullivan W."/>
            <person name="Andreopoulos W.B."/>
            <person name="Clum A."/>
            <person name="Lindquist E."/>
            <person name="Daum C."/>
            <person name="Ramamoorthy G.K."/>
            <person name="Gryganskyi A."/>
            <person name="Culley D."/>
            <person name="Magnuson J.K."/>
            <person name="James T.Y."/>
            <person name="O'Malley M.A."/>
            <person name="Stajich J.E."/>
            <person name="Spatafora J.W."/>
            <person name="Visel A."/>
            <person name="Grigoriev I.V."/>
        </authorList>
    </citation>
    <scope>NUCLEOTIDE SEQUENCE [LARGE SCALE GENOMIC DNA]</scope>
    <source>
        <strain evidence="3">finn</strain>
    </source>
</reference>
<gene>
    <name evidence="2" type="ORF">BCR36DRAFT_105957</name>
</gene>
<proteinExistence type="predicted"/>
<keyword evidence="3" id="KW-1185">Reference proteome</keyword>
<dbReference type="EMBL" id="MCFH01000036">
    <property type="protein sequence ID" value="ORX46237.1"/>
    <property type="molecule type" value="Genomic_DNA"/>
</dbReference>
<organism evidence="2 3">
    <name type="scientific">Piromyces finnis</name>
    <dbReference type="NCBI Taxonomy" id="1754191"/>
    <lineage>
        <taxon>Eukaryota</taxon>
        <taxon>Fungi</taxon>
        <taxon>Fungi incertae sedis</taxon>
        <taxon>Chytridiomycota</taxon>
        <taxon>Chytridiomycota incertae sedis</taxon>
        <taxon>Neocallimastigomycetes</taxon>
        <taxon>Neocallimastigales</taxon>
        <taxon>Neocallimastigaceae</taxon>
        <taxon>Piromyces</taxon>
    </lineage>
</organism>
<accession>A0A1Y1V4K7</accession>
<dbReference type="Proteomes" id="UP000193719">
    <property type="component" value="Unassembled WGS sequence"/>
</dbReference>
<name>A0A1Y1V4K7_9FUNG</name>
<reference evidence="2 3" key="1">
    <citation type="submission" date="2016-08" db="EMBL/GenBank/DDBJ databases">
        <title>Genomes of anaerobic fungi encode conserved fungal cellulosomes for biomass hydrolysis.</title>
        <authorList>
            <consortium name="DOE Joint Genome Institute"/>
            <person name="Haitjema C.H."/>
            <person name="Gilmore S.P."/>
            <person name="Henske J.K."/>
            <person name="Solomon K.V."/>
            <person name="De Groot R."/>
            <person name="Kuo A."/>
            <person name="Mondo S.J."/>
            <person name="Salamov A.A."/>
            <person name="Labutti K."/>
            <person name="Zhao Z."/>
            <person name="Chiniquy J."/>
            <person name="Barry K."/>
            <person name="Brewer H.M."/>
            <person name="Purvine S.O."/>
            <person name="Wright A.T."/>
            <person name="Boxma B."/>
            <person name="Van Alen T."/>
            <person name="Hackstein J.H."/>
            <person name="Baker S.E."/>
            <person name="Grigoriev I.V."/>
            <person name="O'Malley M.A."/>
        </authorList>
    </citation>
    <scope>NUCLEOTIDE SEQUENCE [LARGE SCALE GENOMIC DNA]</scope>
    <source>
        <strain evidence="3">finn</strain>
    </source>
</reference>
<evidence type="ECO:0000313" key="2">
    <source>
        <dbReference type="EMBL" id="ORX46237.1"/>
    </source>
</evidence>
<evidence type="ECO:0000256" key="1">
    <source>
        <dbReference type="SAM" id="MobiDB-lite"/>
    </source>
</evidence>
<sequence>MKRKYQDELDVEDEDVKNMLNDNQVSLNDDIDTDDDDELNDEMSDEDEDEENEKNTGIKTIFFFTFYIYVFKEELENIYARNKIINF</sequence>